<evidence type="ECO:0000256" key="3">
    <source>
        <dbReference type="ARBA" id="ARBA00022989"/>
    </source>
</evidence>
<evidence type="ECO:0000256" key="6">
    <source>
        <dbReference type="ARBA" id="ARBA00023319"/>
    </source>
</evidence>
<evidence type="ECO:0000256" key="1">
    <source>
        <dbReference type="ARBA" id="ARBA00004370"/>
    </source>
</evidence>
<reference evidence="8 9" key="1">
    <citation type="submission" date="2018-10" db="EMBL/GenBank/DDBJ databases">
        <authorList>
            <person name="Ekblom R."/>
            <person name="Jareborg N."/>
        </authorList>
    </citation>
    <scope>NUCLEOTIDE SEQUENCE [LARGE SCALE GENOMIC DNA]</scope>
    <source>
        <tissue evidence="8">Muscle</tissue>
    </source>
</reference>
<evidence type="ECO:0000256" key="2">
    <source>
        <dbReference type="ARBA" id="ARBA00022692"/>
    </source>
</evidence>
<dbReference type="Proteomes" id="UP000269945">
    <property type="component" value="Unassembled WGS sequence"/>
</dbReference>
<name>A0A9X9M7C8_GULGU</name>
<evidence type="ECO:0000313" key="8">
    <source>
        <dbReference type="EMBL" id="VCX38553.1"/>
    </source>
</evidence>
<keyword evidence="4 7" id="KW-0472">Membrane</keyword>
<evidence type="ECO:0000256" key="7">
    <source>
        <dbReference type="SAM" id="Phobius"/>
    </source>
</evidence>
<keyword evidence="2 7" id="KW-0812">Transmembrane</keyword>
<sequence>KFSWLTVARKSLAKEQKCIITHESNKEGIDEEIVFRSMKKELTAIDSTKIEDATLQLQLKTTSAYYTYLLLFFNSLICSTIITIYLFGRPALRWQWEEFLAHGGTKDPLFSIGYC</sequence>
<feature type="transmembrane region" description="Helical" evidence="7">
    <location>
        <begin position="65"/>
        <end position="87"/>
    </location>
</feature>
<evidence type="ECO:0000256" key="4">
    <source>
        <dbReference type="ARBA" id="ARBA00023136"/>
    </source>
</evidence>
<comment type="caution">
    <text evidence="8">The sequence shown here is derived from an EMBL/GenBank/DDBJ whole genome shotgun (WGS) entry which is preliminary data.</text>
</comment>
<dbReference type="EMBL" id="CYRY02043877">
    <property type="protein sequence ID" value="VCX38553.1"/>
    <property type="molecule type" value="Genomic_DNA"/>
</dbReference>
<dbReference type="InterPro" id="IPR051117">
    <property type="entry name" value="TRG_var/const_region"/>
</dbReference>
<keyword evidence="5" id="KW-0675">Receptor</keyword>
<dbReference type="AlphaFoldDB" id="A0A9X9M7C8"/>
<keyword evidence="6" id="KW-0393">Immunoglobulin domain</keyword>
<comment type="subcellular location">
    <subcellularLocation>
        <location evidence="1">Membrane</location>
    </subcellularLocation>
</comment>
<dbReference type="GO" id="GO:0016020">
    <property type="term" value="C:membrane"/>
    <property type="evidence" value="ECO:0007669"/>
    <property type="project" value="UniProtKB-SubCell"/>
</dbReference>
<evidence type="ECO:0000313" key="9">
    <source>
        <dbReference type="Proteomes" id="UP000269945"/>
    </source>
</evidence>
<keyword evidence="9" id="KW-1185">Reference proteome</keyword>
<evidence type="ECO:0000256" key="5">
    <source>
        <dbReference type="ARBA" id="ARBA00023170"/>
    </source>
</evidence>
<organism evidence="8 9">
    <name type="scientific">Gulo gulo</name>
    <name type="common">Wolverine</name>
    <name type="synonym">Gluton</name>
    <dbReference type="NCBI Taxonomy" id="48420"/>
    <lineage>
        <taxon>Eukaryota</taxon>
        <taxon>Metazoa</taxon>
        <taxon>Chordata</taxon>
        <taxon>Craniata</taxon>
        <taxon>Vertebrata</taxon>
        <taxon>Euteleostomi</taxon>
        <taxon>Mammalia</taxon>
        <taxon>Eutheria</taxon>
        <taxon>Laurasiatheria</taxon>
        <taxon>Carnivora</taxon>
        <taxon>Caniformia</taxon>
        <taxon>Musteloidea</taxon>
        <taxon>Mustelidae</taxon>
        <taxon>Guloninae</taxon>
        <taxon>Gulo</taxon>
    </lineage>
</organism>
<dbReference type="PANTHER" id="PTHR19256:SF65">
    <property type="entry name" value="T CELL RECEPTOR GAMMA CONSTANT 1-RELATED"/>
    <property type="match status" value="1"/>
</dbReference>
<proteinExistence type="predicted"/>
<keyword evidence="3 7" id="KW-1133">Transmembrane helix</keyword>
<dbReference type="PANTHER" id="PTHR19256">
    <property type="entry name" value="T-CELL RECEPTOR GAMMA CHAIN"/>
    <property type="match status" value="1"/>
</dbReference>
<feature type="non-terminal residue" evidence="8">
    <location>
        <position position="1"/>
    </location>
</feature>
<gene>
    <name evidence="8" type="ORF">BN2614_LOCUS1</name>
</gene>
<protein>
    <submittedName>
        <fullName evidence="8">Uncharacterized protein</fullName>
    </submittedName>
</protein>
<accession>A0A9X9M7C8</accession>